<evidence type="ECO:0000259" key="1">
    <source>
        <dbReference type="PROSITE" id="PS50853"/>
    </source>
</evidence>
<dbReference type="InterPro" id="IPR032675">
    <property type="entry name" value="LRR_dom_sf"/>
</dbReference>
<dbReference type="Gene3D" id="3.80.10.10">
    <property type="entry name" value="Ribonuclease Inhibitor"/>
    <property type="match status" value="3"/>
</dbReference>
<dbReference type="EMBL" id="CAEZUS010000029">
    <property type="protein sequence ID" value="CAB4604157.1"/>
    <property type="molecule type" value="Genomic_DNA"/>
</dbReference>
<dbReference type="CDD" id="cd00063">
    <property type="entry name" value="FN3"/>
    <property type="match status" value="3"/>
</dbReference>
<protein>
    <submittedName>
        <fullName evidence="2">Unannotated protein</fullName>
    </submittedName>
</protein>
<dbReference type="InterPro" id="IPR036116">
    <property type="entry name" value="FN3_sf"/>
</dbReference>
<sequence>MRVLATLSILASSLLFTHSASAVENPYSESTGNGDVSCLSSYVGTSGPYTLETGYFTIENNVVTGQTECAGTATIPSGVTAIGTSNNGFMNAQGLTSVIISNTVTSIGAWAFYNTGITTISIPNSVESIGRGAFYQLSSLTSLSLGNGLTSIGSIAFQGTRLSSLTIPNSVTTLGEGAFSTISTFSSYQYCGSTLTSRDLALAGLVLVAGSFSQSNSCAPTIGTLYNINTRSGDVACTTGFFTVVNNAVTKYQDCVGAVSIPSGVTSIGANAFEWATGITSVVIPNSVTTIGVSAFQRAWGITSLTLGTGISRIPNRAFYMAQGLTSLTIPNSVTSIGSEAFYYADHLTSLTIGNRVTSIEDRAFSDVIALTSLSIPNSVISIGYSAFNGGSSLTSLTIGNSVQIIGAYAFGRAGAITTLTIPNSVISIGNGAFNYYNSLTSLTLGNSITTISDDAFTGAGSLTSLIIPRSVTSIGARAYNGANSLNSYEYCGRSLTTSDFVNAGLGESQTNTCTPTVTAPNAPTSIVATSTGATTASVAFTAPTDDGGSAITSYTAISTPGFITAVITQAESGTISVTGLTPRTAYTFRVVATNSIGDSYPSSPSNSVPEVTIAPRATITAGDTTNSQVATFSSGVTEAEIPATNELPAIKLNFGGTAPTAVTVAPLEANPAPASATPFRVTGSTKIVDIQVTGSFNGSATVCLDGTSTDSVFHFTGGAWVELANRTYANGQVCGETTSFSPFTAALANISPNAPATVVATATGKRSATVSFTAPDSDGGSVVTSYTATSNPATVTKTLTQADGGTFTFDNLQPATSYTFEVTATNAIGTSSATTSNSITTAALVPASISAITFTDDGTGTAGKLTWVGSSIDAVLYTGPANSYPGPFTFGAFTTGWKGTIRNLNPDTNYTISIFAISADGIGESKSLTFKTGPKKELLKDLAYWGTWLSANTATWSESSGLLRLLNKFNLLEPSRHRSYIKVPTSRVLTVSAKSLTPDACSVVSPTAKVDAGLVTAHTQDTCTISYTVSGRSKAPATLVKDFIFKKAAK</sequence>
<proteinExistence type="predicted"/>
<dbReference type="InterPro" id="IPR026906">
    <property type="entry name" value="LRR_5"/>
</dbReference>
<name>A0A6J6GSB0_9ZZZZ</name>
<dbReference type="Pfam" id="PF13306">
    <property type="entry name" value="LRR_5"/>
    <property type="match status" value="2"/>
</dbReference>
<dbReference type="Pfam" id="PF00041">
    <property type="entry name" value="fn3"/>
    <property type="match status" value="2"/>
</dbReference>
<dbReference type="Gene3D" id="2.60.40.10">
    <property type="entry name" value="Immunoglobulins"/>
    <property type="match status" value="3"/>
</dbReference>
<dbReference type="InterPro" id="IPR013783">
    <property type="entry name" value="Ig-like_fold"/>
</dbReference>
<feature type="domain" description="Fibronectin type-III" evidence="1">
    <location>
        <begin position="523"/>
        <end position="617"/>
    </location>
</feature>
<dbReference type="PANTHER" id="PTHR45661">
    <property type="entry name" value="SURFACE ANTIGEN"/>
    <property type="match status" value="1"/>
</dbReference>
<reference evidence="2" key="1">
    <citation type="submission" date="2020-05" db="EMBL/GenBank/DDBJ databases">
        <authorList>
            <person name="Chiriac C."/>
            <person name="Salcher M."/>
            <person name="Ghai R."/>
            <person name="Kavagutti S V."/>
        </authorList>
    </citation>
    <scope>NUCLEOTIDE SEQUENCE</scope>
</reference>
<dbReference type="PANTHER" id="PTHR45661:SF3">
    <property type="entry name" value="IG-LIKE DOMAIN-CONTAINING PROTEIN"/>
    <property type="match status" value="1"/>
</dbReference>
<dbReference type="SMART" id="SM00060">
    <property type="entry name" value="FN3"/>
    <property type="match status" value="3"/>
</dbReference>
<dbReference type="AlphaFoldDB" id="A0A6J6GSB0"/>
<organism evidence="2">
    <name type="scientific">freshwater metagenome</name>
    <dbReference type="NCBI Taxonomy" id="449393"/>
    <lineage>
        <taxon>unclassified sequences</taxon>
        <taxon>metagenomes</taxon>
        <taxon>ecological metagenomes</taxon>
    </lineage>
</organism>
<dbReference type="PROSITE" id="PS50853">
    <property type="entry name" value="FN3"/>
    <property type="match status" value="2"/>
</dbReference>
<feature type="domain" description="Fibronectin type-III" evidence="1">
    <location>
        <begin position="755"/>
        <end position="845"/>
    </location>
</feature>
<dbReference type="InterPro" id="IPR053139">
    <property type="entry name" value="Surface_bspA-like"/>
</dbReference>
<accession>A0A6J6GSB0</accession>
<dbReference type="SUPFAM" id="SSF49265">
    <property type="entry name" value="Fibronectin type III"/>
    <property type="match status" value="2"/>
</dbReference>
<evidence type="ECO:0000313" key="2">
    <source>
        <dbReference type="EMBL" id="CAB4604157.1"/>
    </source>
</evidence>
<dbReference type="InterPro" id="IPR003961">
    <property type="entry name" value="FN3_dom"/>
</dbReference>
<gene>
    <name evidence="2" type="ORF">UFOPK1852_00289</name>
</gene>
<dbReference type="SUPFAM" id="SSF52058">
    <property type="entry name" value="L domain-like"/>
    <property type="match status" value="2"/>
</dbReference>